<feature type="transmembrane region" description="Helical" evidence="9">
    <location>
        <begin position="90"/>
        <end position="117"/>
    </location>
</feature>
<dbReference type="PANTHER" id="PTHR24249:SF422">
    <property type="entry name" value="G-PROTEIN COUPLED RECEPTORS FAMILY 1 PROFILE DOMAIN-CONTAINING PROTEIN"/>
    <property type="match status" value="1"/>
</dbReference>
<dbReference type="AlphaFoldDB" id="A0A7M7RFQ8"/>
<evidence type="ECO:0000256" key="7">
    <source>
        <dbReference type="ARBA" id="ARBA00023170"/>
    </source>
</evidence>
<keyword evidence="7" id="KW-0675">Receptor</keyword>
<keyword evidence="8" id="KW-0807">Transducer</keyword>
<evidence type="ECO:0000313" key="12">
    <source>
        <dbReference type="Proteomes" id="UP000007110"/>
    </source>
</evidence>
<keyword evidence="4 9" id="KW-1133">Transmembrane helix</keyword>
<reference evidence="12" key="1">
    <citation type="submission" date="2015-02" db="EMBL/GenBank/DDBJ databases">
        <title>Genome sequencing for Strongylocentrotus purpuratus.</title>
        <authorList>
            <person name="Murali S."/>
            <person name="Liu Y."/>
            <person name="Vee V."/>
            <person name="English A."/>
            <person name="Wang M."/>
            <person name="Skinner E."/>
            <person name="Han Y."/>
            <person name="Muzny D.M."/>
            <person name="Worley K.C."/>
            <person name="Gibbs R.A."/>
        </authorList>
    </citation>
    <scope>NUCLEOTIDE SEQUENCE</scope>
</reference>
<dbReference type="PANTHER" id="PTHR24249">
    <property type="entry name" value="HISTAMINE RECEPTOR-RELATED G-PROTEIN COUPLED RECEPTOR"/>
    <property type="match status" value="1"/>
</dbReference>
<dbReference type="InterPro" id="IPR000276">
    <property type="entry name" value="GPCR_Rhodpsn"/>
</dbReference>
<proteinExistence type="predicted"/>
<dbReference type="CDD" id="cd00637">
    <property type="entry name" value="7tm_classA_rhodopsin-like"/>
    <property type="match status" value="1"/>
</dbReference>
<evidence type="ECO:0000256" key="5">
    <source>
        <dbReference type="ARBA" id="ARBA00023040"/>
    </source>
</evidence>
<dbReference type="Pfam" id="PF00001">
    <property type="entry name" value="7tm_1"/>
    <property type="match status" value="1"/>
</dbReference>
<dbReference type="EnsemblMetazoa" id="XM_785910">
    <property type="protein sequence ID" value="XP_791003"/>
    <property type="gene ID" value="LOC586114"/>
</dbReference>
<reference evidence="11" key="2">
    <citation type="submission" date="2021-01" db="UniProtKB">
        <authorList>
            <consortium name="EnsemblMetazoa"/>
        </authorList>
    </citation>
    <scope>IDENTIFICATION</scope>
</reference>
<evidence type="ECO:0000259" key="10">
    <source>
        <dbReference type="PROSITE" id="PS50262"/>
    </source>
</evidence>
<dbReference type="OMA" id="AIWAVYK"/>
<dbReference type="Gene3D" id="1.20.1070.10">
    <property type="entry name" value="Rhodopsin 7-helix transmembrane proteins"/>
    <property type="match status" value="1"/>
</dbReference>
<evidence type="ECO:0000256" key="4">
    <source>
        <dbReference type="ARBA" id="ARBA00022989"/>
    </source>
</evidence>
<keyword evidence="3 9" id="KW-0812">Transmembrane</keyword>
<dbReference type="GeneID" id="586114"/>
<protein>
    <recommendedName>
        <fullName evidence="10">G-protein coupled receptors family 1 profile domain-containing protein</fullName>
    </recommendedName>
</protein>
<dbReference type="InterPro" id="IPR017452">
    <property type="entry name" value="GPCR_Rhodpsn_7TM"/>
</dbReference>
<keyword evidence="2" id="KW-1003">Cell membrane</keyword>
<name>A0A7M7RFQ8_STRPU</name>
<sequence>MNSTSRMDSDALLENDSSSLRHEFLVVVMTITAIVILVGNGLAIWAVYKNPVLQTPKNYILASLAVTDLFSGLISIPLELYNRHEETTCSFLLTSALSLLSYMFGLIAALHYIAATTDRYVAVTRPLRYAVLITTQRVAMFVGLSWVASVIIIGIAFGIFSSVSAETPSIRCSGVHYTDPVQQGILYFVAVAITLFCITLLILNLKILQIAIHQSRRIADVQMLFGPRDGTPGKVKAVKTTLVIVGVFCICWLPTILSHILAVTADLPKTVYITILDGSFVMISFSSAITPYVYCFRDRPFRRAFLEGAEPFIKIFQRKSE</sequence>
<dbReference type="GO" id="GO:0001609">
    <property type="term" value="F:G protein-coupled adenosine receptor activity"/>
    <property type="evidence" value="ECO:0000318"/>
    <property type="project" value="GO_Central"/>
</dbReference>
<comment type="subcellular location">
    <subcellularLocation>
        <location evidence="1">Cell membrane</location>
        <topology evidence="1">Multi-pass membrane protein</topology>
    </subcellularLocation>
</comment>
<dbReference type="KEGG" id="spu:586114"/>
<organism evidence="11 12">
    <name type="scientific">Strongylocentrotus purpuratus</name>
    <name type="common">Purple sea urchin</name>
    <dbReference type="NCBI Taxonomy" id="7668"/>
    <lineage>
        <taxon>Eukaryota</taxon>
        <taxon>Metazoa</taxon>
        <taxon>Echinodermata</taxon>
        <taxon>Eleutherozoa</taxon>
        <taxon>Echinozoa</taxon>
        <taxon>Echinoidea</taxon>
        <taxon>Euechinoidea</taxon>
        <taxon>Echinacea</taxon>
        <taxon>Camarodonta</taxon>
        <taxon>Echinidea</taxon>
        <taxon>Strongylocentrotidae</taxon>
        <taxon>Strongylocentrotus</taxon>
    </lineage>
</organism>
<dbReference type="SUPFAM" id="SSF81321">
    <property type="entry name" value="Family A G protein-coupled receptor-like"/>
    <property type="match status" value="1"/>
</dbReference>
<feature type="transmembrane region" description="Helical" evidence="9">
    <location>
        <begin position="59"/>
        <end position="78"/>
    </location>
</feature>
<feature type="transmembrane region" description="Helical" evidence="9">
    <location>
        <begin position="24"/>
        <end position="47"/>
    </location>
</feature>
<dbReference type="PROSITE" id="PS50262">
    <property type="entry name" value="G_PROTEIN_RECEP_F1_2"/>
    <property type="match status" value="1"/>
</dbReference>
<dbReference type="GO" id="GO:0007186">
    <property type="term" value="P:G protein-coupled receptor signaling pathway"/>
    <property type="evidence" value="ECO:0000318"/>
    <property type="project" value="GO_Central"/>
</dbReference>
<dbReference type="InParanoid" id="A0A7M7RFQ8"/>
<accession>A0A7M7RFQ8</accession>
<dbReference type="FunCoup" id="A0A7M7RFQ8">
    <property type="interactions" value="1075"/>
</dbReference>
<keyword evidence="12" id="KW-1185">Reference proteome</keyword>
<feature type="transmembrane region" description="Helical" evidence="9">
    <location>
        <begin position="185"/>
        <end position="208"/>
    </location>
</feature>
<dbReference type="GO" id="GO:0005886">
    <property type="term" value="C:plasma membrane"/>
    <property type="evidence" value="ECO:0000318"/>
    <property type="project" value="GO_Central"/>
</dbReference>
<feature type="transmembrane region" description="Helical" evidence="9">
    <location>
        <begin position="271"/>
        <end position="294"/>
    </location>
</feature>
<evidence type="ECO:0000256" key="8">
    <source>
        <dbReference type="ARBA" id="ARBA00023224"/>
    </source>
</evidence>
<keyword evidence="6 9" id="KW-0472">Membrane</keyword>
<evidence type="ECO:0000256" key="3">
    <source>
        <dbReference type="ARBA" id="ARBA00022692"/>
    </source>
</evidence>
<feature type="transmembrane region" description="Helical" evidence="9">
    <location>
        <begin position="242"/>
        <end position="265"/>
    </location>
</feature>
<dbReference type="Proteomes" id="UP000007110">
    <property type="component" value="Unassembled WGS sequence"/>
</dbReference>
<dbReference type="RefSeq" id="XP_791003.1">
    <property type="nucleotide sequence ID" value="XM_785910.1"/>
</dbReference>
<evidence type="ECO:0000256" key="6">
    <source>
        <dbReference type="ARBA" id="ARBA00023136"/>
    </source>
</evidence>
<dbReference type="PRINTS" id="PR00237">
    <property type="entry name" value="GPCRRHODOPSN"/>
</dbReference>
<keyword evidence="5" id="KW-0297">G-protein coupled receptor</keyword>
<dbReference type="SMART" id="SM01381">
    <property type="entry name" value="7TM_GPCR_Srsx"/>
    <property type="match status" value="1"/>
</dbReference>
<evidence type="ECO:0000256" key="2">
    <source>
        <dbReference type="ARBA" id="ARBA00022475"/>
    </source>
</evidence>
<dbReference type="InterPro" id="IPR050569">
    <property type="entry name" value="TAAR"/>
</dbReference>
<evidence type="ECO:0000256" key="1">
    <source>
        <dbReference type="ARBA" id="ARBA00004651"/>
    </source>
</evidence>
<feature type="domain" description="G-protein coupled receptors family 1 profile" evidence="10">
    <location>
        <begin position="39"/>
        <end position="294"/>
    </location>
</feature>
<dbReference type="OrthoDB" id="5970330at2759"/>
<feature type="transmembrane region" description="Helical" evidence="9">
    <location>
        <begin position="138"/>
        <end position="165"/>
    </location>
</feature>
<evidence type="ECO:0000256" key="9">
    <source>
        <dbReference type="SAM" id="Phobius"/>
    </source>
</evidence>
<evidence type="ECO:0000313" key="11">
    <source>
        <dbReference type="EnsemblMetazoa" id="XP_791003"/>
    </source>
</evidence>